<gene>
    <name evidence="3" type="ORF">GCM10023094_03970</name>
</gene>
<comment type="caution">
    <text evidence="3">The sequence shown here is derived from an EMBL/GenBank/DDBJ whole genome shotgun (WGS) entry which is preliminary data.</text>
</comment>
<proteinExistence type="predicted"/>
<accession>A0ABP8NVX7</accession>
<organism evidence="3 4">
    <name type="scientific">Rhodococcus olei</name>
    <dbReference type="NCBI Taxonomy" id="2161675"/>
    <lineage>
        <taxon>Bacteria</taxon>
        <taxon>Bacillati</taxon>
        <taxon>Actinomycetota</taxon>
        <taxon>Actinomycetes</taxon>
        <taxon>Mycobacteriales</taxon>
        <taxon>Nocardiaceae</taxon>
        <taxon>Rhodococcus</taxon>
    </lineage>
</organism>
<sequence>MSHDRVTANALLDALRGELSAVEQSIRSHHLLEALAAGRVPHDRLRAFAGEQYAIVSSDRRSFAFLAGRFPEPPAGDLFLNLAAGEGQALARLLDFAAWLALDEAALRSHEPNPQAQVYPAFVAWLALNGSRADVALAFLANLAAWGANCGGVARALRERYGAGEADLAFFAFFAEPPPGLEDRMLAVLQSGLDAGDTAIRARRCARLLQSYELLFWDSVAQGIV</sequence>
<reference evidence="4" key="1">
    <citation type="journal article" date="2019" name="Int. J. Syst. Evol. Microbiol.">
        <title>The Global Catalogue of Microorganisms (GCM) 10K type strain sequencing project: providing services to taxonomists for standard genome sequencing and annotation.</title>
        <authorList>
            <consortium name="The Broad Institute Genomics Platform"/>
            <consortium name="The Broad Institute Genome Sequencing Center for Infectious Disease"/>
            <person name="Wu L."/>
            <person name="Ma J."/>
        </authorList>
    </citation>
    <scope>NUCLEOTIDE SEQUENCE [LARGE SCALE GENOMIC DNA]</scope>
    <source>
        <strain evidence="4">JCM 32206</strain>
    </source>
</reference>
<evidence type="ECO:0000256" key="1">
    <source>
        <dbReference type="ARBA" id="ARBA00004948"/>
    </source>
</evidence>
<dbReference type="Gene3D" id="1.20.910.10">
    <property type="entry name" value="Heme oxygenase-like"/>
    <property type="match status" value="1"/>
</dbReference>
<dbReference type="EMBL" id="BAABFB010000012">
    <property type="protein sequence ID" value="GAA4472150.1"/>
    <property type="molecule type" value="Genomic_DNA"/>
</dbReference>
<evidence type="ECO:0000313" key="3">
    <source>
        <dbReference type="EMBL" id="GAA4472150.1"/>
    </source>
</evidence>
<comment type="pathway">
    <text evidence="1">Cofactor biosynthesis; thiamine diphosphate biosynthesis.</text>
</comment>
<evidence type="ECO:0000259" key="2">
    <source>
        <dbReference type="Pfam" id="PF03070"/>
    </source>
</evidence>
<name>A0ABP8NVX7_9NOCA</name>
<dbReference type="Proteomes" id="UP001501183">
    <property type="component" value="Unassembled WGS sequence"/>
</dbReference>
<keyword evidence="4" id="KW-1185">Reference proteome</keyword>
<dbReference type="SUPFAM" id="SSF48613">
    <property type="entry name" value="Heme oxygenase-like"/>
    <property type="match status" value="1"/>
</dbReference>
<feature type="domain" description="Thiaminase-2/PQQC" evidence="2">
    <location>
        <begin position="22"/>
        <end position="146"/>
    </location>
</feature>
<dbReference type="InterPro" id="IPR016084">
    <property type="entry name" value="Haem_Oase-like_multi-hlx"/>
</dbReference>
<protein>
    <recommendedName>
        <fullName evidence="2">Thiaminase-2/PQQC domain-containing protein</fullName>
    </recommendedName>
</protein>
<dbReference type="RefSeq" id="WP_345341519.1">
    <property type="nucleotide sequence ID" value="NZ_BAABFB010000012.1"/>
</dbReference>
<dbReference type="Pfam" id="PF03070">
    <property type="entry name" value="TENA_THI-4"/>
    <property type="match status" value="1"/>
</dbReference>
<dbReference type="InterPro" id="IPR004305">
    <property type="entry name" value="Thiaminase-2/PQQC"/>
</dbReference>
<evidence type="ECO:0000313" key="4">
    <source>
        <dbReference type="Proteomes" id="UP001501183"/>
    </source>
</evidence>